<dbReference type="InterPro" id="IPR020855">
    <property type="entry name" value="Ureohydrolase_Mn_BS"/>
</dbReference>
<keyword evidence="3 4" id="KW-0378">Hydrolase</keyword>
<dbReference type="Proteomes" id="UP000647587">
    <property type="component" value="Unassembled WGS sequence"/>
</dbReference>
<keyword evidence="2" id="KW-0479">Metal-binding</keyword>
<dbReference type="InterPro" id="IPR006035">
    <property type="entry name" value="Ureohydrolase"/>
</dbReference>
<comment type="similarity">
    <text evidence="1">Belongs to the arginase family. Agmatinase subfamily.</text>
</comment>
<accession>A0ABQ2EP64</accession>
<dbReference type="InterPro" id="IPR023696">
    <property type="entry name" value="Ureohydrolase_dom_sf"/>
</dbReference>
<evidence type="ECO:0000313" key="5">
    <source>
        <dbReference type="EMBL" id="GGK16194.1"/>
    </source>
</evidence>
<dbReference type="PANTHER" id="PTHR11358">
    <property type="entry name" value="ARGINASE/AGMATINASE"/>
    <property type="match status" value="1"/>
</dbReference>
<dbReference type="Gene3D" id="3.40.800.10">
    <property type="entry name" value="Ureohydrolase domain"/>
    <property type="match status" value="1"/>
</dbReference>
<evidence type="ECO:0000256" key="1">
    <source>
        <dbReference type="ARBA" id="ARBA00009227"/>
    </source>
</evidence>
<organism evidence="5 6">
    <name type="scientific">Deinococcus malanensis</name>
    <dbReference type="NCBI Taxonomy" id="1706855"/>
    <lineage>
        <taxon>Bacteria</taxon>
        <taxon>Thermotogati</taxon>
        <taxon>Deinococcota</taxon>
        <taxon>Deinococci</taxon>
        <taxon>Deinococcales</taxon>
        <taxon>Deinococcaceae</taxon>
        <taxon>Deinococcus</taxon>
    </lineage>
</organism>
<evidence type="ECO:0000256" key="2">
    <source>
        <dbReference type="ARBA" id="ARBA00022723"/>
    </source>
</evidence>
<proteinExistence type="inferred from homology"/>
<evidence type="ECO:0000313" key="6">
    <source>
        <dbReference type="Proteomes" id="UP000647587"/>
    </source>
</evidence>
<dbReference type="PANTHER" id="PTHR11358:SF26">
    <property type="entry name" value="GUANIDINO ACID HYDROLASE, MITOCHONDRIAL"/>
    <property type="match status" value="1"/>
</dbReference>
<sequence>MNTPAHLPYGGIPTFARAPQVEPGGSWRADVAVLGVPYDIALGFRPGARFAPRALREASLRSVPPFTGLDGRTRLVGVTFADAGDVVLPSLEPELMQSRTTTAARSLRERCTLPVFLGGDHSVSFPLLRAFADVPDLHVVQLDAHLDFTDVRNDTRWSNSSPFRRAVEALPNLVHITTIGLRGLRFDPEAVGAARARGHTLIPMTDIQDGLAGAMQQLPRGQNVYISVDVDGLDPSVIPGTSSPEPDGFTYAQAMAVLVATARHNRVVGLDLVELAPNLDPTGRSELLCARLIMETVCEVFEAAGNG</sequence>
<name>A0ABQ2EP64_9DEIO</name>
<dbReference type="SUPFAM" id="SSF52768">
    <property type="entry name" value="Arginase/deacetylase"/>
    <property type="match status" value="1"/>
</dbReference>
<comment type="caution">
    <text evidence="5">The sequence shown here is derived from an EMBL/GenBank/DDBJ whole genome shotgun (WGS) entry which is preliminary data.</text>
</comment>
<reference evidence="6" key="1">
    <citation type="journal article" date="2019" name="Int. J. Syst. Evol. Microbiol.">
        <title>The Global Catalogue of Microorganisms (GCM) 10K type strain sequencing project: providing services to taxonomists for standard genome sequencing and annotation.</title>
        <authorList>
            <consortium name="The Broad Institute Genomics Platform"/>
            <consortium name="The Broad Institute Genome Sequencing Center for Infectious Disease"/>
            <person name="Wu L."/>
            <person name="Ma J."/>
        </authorList>
    </citation>
    <scope>NUCLEOTIDE SEQUENCE [LARGE SCALE GENOMIC DNA]</scope>
    <source>
        <strain evidence="6">JCM 30331</strain>
    </source>
</reference>
<dbReference type="Pfam" id="PF00491">
    <property type="entry name" value="Arginase"/>
    <property type="match status" value="1"/>
</dbReference>
<dbReference type="RefSeq" id="WP_189004589.1">
    <property type="nucleotide sequence ID" value="NZ_BMPP01000002.1"/>
</dbReference>
<dbReference type="PROSITE" id="PS01053">
    <property type="entry name" value="ARGINASE_1"/>
    <property type="match status" value="1"/>
</dbReference>
<evidence type="ECO:0000256" key="3">
    <source>
        <dbReference type="ARBA" id="ARBA00022801"/>
    </source>
</evidence>
<evidence type="ECO:0000256" key="4">
    <source>
        <dbReference type="RuleBase" id="RU003684"/>
    </source>
</evidence>
<keyword evidence="6" id="KW-1185">Reference proteome</keyword>
<dbReference type="EMBL" id="BMPP01000002">
    <property type="protein sequence ID" value="GGK16194.1"/>
    <property type="molecule type" value="Genomic_DNA"/>
</dbReference>
<gene>
    <name evidence="5" type="ORF">GCM10008955_07010</name>
</gene>
<dbReference type="PIRSF" id="PIRSF036979">
    <property type="entry name" value="Arginase"/>
    <property type="match status" value="1"/>
</dbReference>
<protein>
    <submittedName>
        <fullName evidence="5">Agmatinase</fullName>
    </submittedName>
</protein>
<dbReference type="PROSITE" id="PS51409">
    <property type="entry name" value="ARGINASE_2"/>
    <property type="match status" value="1"/>
</dbReference>